<dbReference type="Gramene" id="novel_model_1813_5bd9a17a">
    <property type="protein sequence ID" value="cds.novel_model_1813_5bd9a17a"/>
    <property type="gene ID" value="novel_gene_994_5bd9a17a"/>
</dbReference>
<sequence length="61" mass="7139">MRCKDVVNTMEVGNEAISSICLSLEMKTSFMFPREVKSRALMSIWPSLGSRWRLMNIIRMR</sequence>
<reference evidence="1" key="1">
    <citation type="submission" date="2018-11" db="EMBL/GenBank/DDBJ databases">
        <authorList>
            <person name="Grassa J C."/>
        </authorList>
    </citation>
    <scope>NUCLEOTIDE SEQUENCE [LARGE SCALE GENOMIC DNA]</scope>
</reference>
<dbReference type="AlphaFoldDB" id="A0A803QVA7"/>
<dbReference type="EMBL" id="UZAU01000054">
    <property type="status" value="NOT_ANNOTATED_CDS"/>
    <property type="molecule type" value="Genomic_DNA"/>
</dbReference>
<dbReference type="EnsemblPlants" id="novel_model_1813_5bd9a17a">
    <property type="protein sequence ID" value="cds.novel_model_1813_5bd9a17a"/>
    <property type="gene ID" value="novel_gene_994_5bd9a17a"/>
</dbReference>
<protein>
    <submittedName>
        <fullName evidence="1">Uncharacterized protein</fullName>
    </submittedName>
</protein>
<proteinExistence type="predicted"/>
<keyword evidence="2" id="KW-1185">Reference proteome</keyword>
<dbReference type="Proteomes" id="UP000596661">
    <property type="component" value="Chromosome 1"/>
</dbReference>
<evidence type="ECO:0000313" key="1">
    <source>
        <dbReference type="EnsemblPlants" id="cds.novel_model_1813_5bd9a17a"/>
    </source>
</evidence>
<accession>A0A803QVA7</accession>
<reference evidence="1" key="2">
    <citation type="submission" date="2021-03" db="UniProtKB">
        <authorList>
            <consortium name="EnsemblPlants"/>
        </authorList>
    </citation>
    <scope>IDENTIFICATION</scope>
</reference>
<organism evidence="1 2">
    <name type="scientific">Cannabis sativa</name>
    <name type="common">Hemp</name>
    <name type="synonym">Marijuana</name>
    <dbReference type="NCBI Taxonomy" id="3483"/>
    <lineage>
        <taxon>Eukaryota</taxon>
        <taxon>Viridiplantae</taxon>
        <taxon>Streptophyta</taxon>
        <taxon>Embryophyta</taxon>
        <taxon>Tracheophyta</taxon>
        <taxon>Spermatophyta</taxon>
        <taxon>Magnoliopsida</taxon>
        <taxon>eudicotyledons</taxon>
        <taxon>Gunneridae</taxon>
        <taxon>Pentapetalae</taxon>
        <taxon>rosids</taxon>
        <taxon>fabids</taxon>
        <taxon>Rosales</taxon>
        <taxon>Cannabaceae</taxon>
        <taxon>Cannabis</taxon>
    </lineage>
</organism>
<evidence type="ECO:0000313" key="2">
    <source>
        <dbReference type="Proteomes" id="UP000596661"/>
    </source>
</evidence>
<name>A0A803QVA7_CANSA</name>